<gene>
    <name evidence="12" type="ORF">GCM10009422_25690</name>
</gene>
<reference evidence="12 13" key="1">
    <citation type="journal article" date="2019" name="Int. J. Syst. Evol. Microbiol.">
        <title>The Global Catalogue of Microorganisms (GCM) 10K type strain sequencing project: providing services to taxonomists for standard genome sequencing and annotation.</title>
        <authorList>
            <consortium name="The Broad Institute Genomics Platform"/>
            <consortium name="The Broad Institute Genome Sequencing Center for Infectious Disease"/>
            <person name="Wu L."/>
            <person name="Ma J."/>
        </authorList>
    </citation>
    <scope>NUCLEOTIDE SEQUENCE [LARGE SCALE GENOMIC DNA]</scope>
    <source>
        <strain evidence="12 13">JCM 12928</strain>
    </source>
</reference>
<evidence type="ECO:0000313" key="12">
    <source>
        <dbReference type="EMBL" id="GAA0627562.1"/>
    </source>
</evidence>
<feature type="transmembrane region" description="Helical" evidence="9">
    <location>
        <begin position="339"/>
        <end position="362"/>
    </location>
</feature>
<evidence type="ECO:0000259" key="10">
    <source>
        <dbReference type="Pfam" id="PF04290"/>
    </source>
</evidence>
<feature type="transmembrane region" description="Helical" evidence="9">
    <location>
        <begin position="173"/>
        <end position="193"/>
    </location>
</feature>
<proteinExistence type="predicted"/>
<evidence type="ECO:0000256" key="3">
    <source>
        <dbReference type="ARBA" id="ARBA00022475"/>
    </source>
</evidence>
<dbReference type="PANTHER" id="PTHR33362">
    <property type="entry name" value="SIALIC ACID TRAP TRANSPORTER PERMEASE PROTEIN SIAT-RELATED"/>
    <property type="match status" value="1"/>
</dbReference>
<keyword evidence="2 8" id="KW-0813">Transport</keyword>
<keyword evidence="5 9" id="KW-0812">Transmembrane</keyword>
<feature type="transmembrane region" description="Helical" evidence="9">
    <location>
        <begin position="68"/>
        <end position="86"/>
    </location>
</feature>
<evidence type="ECO:0000259" key="11">
    <source>
        <dbReference type="Pfam" id="PF06808"/>
    </source>
</evidence>
<feature type="transmembrane region" description="Helical" evidence="9">
    <location>
        <begin position="515"/>
        <end position="546"/>
    </location>
</feature>
<feature type="transmembrane region" description="Helical" evidence="9">
    <location>
        <begin position="368"/>
        <end position="391"/>
    </location>
</feature>
<keyword evidence="4 8" id="KW-0997">Cell inner membrane</keyword>
<dbReference type="NCBIfam" id="TIGR00786">
    <property type="entry name" value="dctM"/>
    <property type="match status" value="1"/>
</dbReference>
<feature type="transmembrane region" description="Helical" evidence="9">
    <location>
        <begin position="599"/>
        <end position="619"/>
    </location>
</feature>
<evidence type="ECO:0000256" key="9">
    <source>
        <dbReference type="SAM" id="Phobius"/>
    </source>
</evidence>
<feature type="transmembrane region" description="Helical" evidence="9">
    <location>
        <begin position="107"/>
        <end position="132"/>
    </location>
</feature>
<name>A0ABN1H2Y6_9CAUL</name>
<evidence type="ECO:0000313" key="13">
    <source>
        <dbReference type="Proteomes" id="UP001501352"/>
    </source>
</evidence>
<evidence type="ECO:0000256" key="2">
    <source>
        <dbReference type="ARBA" id="ARBA00022448"/>
    </source>
</evidence>
<comment type="function">
    <text evidence="8">Part of the tripartite ATP-independent periplasmic (TRAP) transport system.</text>
</comment>
<dbReference type="Proteomes" id="UP001501352">
    <property type="component" value="Unassembled WGS sequence"/>
</dbReference>
<evidence type="ECO:0000256" key="6">
    <source>
        <dbReference type="ARBA" id="ARBA00022989"/>
    </source>
</evidence>
<sequence length="626" mass="65696">MSTAAVENAVISEGVPPPKHPRGLLFNIFEQAVAIPAAIIVLVEICLLLTSVIFRFFLHNPIVWADELASTLFIWMGMLGSVLALIRGQHMRLTTVVTRSSPKVRPILEALAVLGPALVLALMLPHAIFYAYEESMITTPALGWSLAVRASALPVGIGLMLVVALMQIPRHSLKALGITAGILAVGALVLWGLSPLLIGIGHMSLILFFVVLLLGGVVLGIPIAFAFAIATAAYLLTMTDVPLLVMTSRMDEGMSSLILLAVPLFVFLGALIEMTGMAAAMVGFLASLLGHVRGGLNYVLLGAMYLVSGISGSKAADMAAVAPILFPEMKKRGGDEGEMISLLSASGAMSETIPPSIVLIAIGSVAGVSIASLFVGGLLPAFVLAIALGVISWMRARKEDMSKVVKPTRKMILNAFVIALPALLLPVAIRFFVAEGVATATEVSTLAIAYGVIAGLFIYRKFDITKIIPMLASTAALSGAILLIIGAASSMAWSLTTSGFSADLTHMMSNLPGGVFGFMAMSIVMFIILGSILEGIPAIVLFGPLLFPVARAMEIHDVHYAMVVILAMGIGLFAPPFGVGYYSACAIAKVDPDAGLKKIWPYLGALVIGLIVVAAIPWISTGFLEK</sequence>
<dbReference type="InterPro" id="IPR055348">
    <property type="entry name" value="DctQ"/>
</dbReference>
<keyword evidence="13" id="KW-1185">Reference proteome</keyword>
<keyword evidence="3" id="KW-1003">Cell membrane</keyword>
<feature type="transmembrane region" description="Helical" evidence="9">
    <location>
        <begin position="471"/>
        <end position="495"/>
    </location>
</feature>
<protein>
    <submittedName>
        <fullName evidence="12">TRAP transporter large permease subunit</fullName>
    </submittedName>
</protein>
<comment type="subcellular location">
    <subcellularLocation>
        <location evidence="1 8">Cell inner membrane</location>
        <topology evidence="1 8">Multi-pass membrane protein</topology>
    </subcellularLocation>
</comment>
<comment type="caution">
    <text evidence="12">The sequence shown here is derived from an EMBL/GenBank/DDBJ whole genome shotgun (WGS) entry which is preliminary data.</text>
</comment>
<evidence type="ECO:0000256" key="8">
    <source>
        <dbReference type="RuleBase" id="RU369079"/>
    </source>
</evidence>
<feature type="transmembrane region" description="Helical" evidence="9">
    <location>
        <begin position="439"/>
        <end position="459"/>
    </location>
</feature>
<dbReference type="InterPro" id="IPR004681">
    <property type="entry name" value="TRAP_DctM"/>
</dbReference>
<evidence type="ECO:0000256" key="5">
    <source>
        <dbReference type="ARBA" id="ARBA00022692"/>
    </source>
</evidence>
<dbReference type="InterPro" id="IPR010656">
    <property type="entry name" value="DctM"/>
</dbReference>
<dbReference type="Pfam" id="PF06808">
    <property type="entry name" value="DctM"/>
    <property type="match status" value="1"/>
</dbReference>
<feature type="transmembrane region" description="Helical" evidence="9">
    <location>
        <begin position="144"/>
        <end position="166"/>
    </location>
</feature>
<feature type="domain" description="Tripartite ATP-independent periplasmic transporters DctQ component" evidence="10">
    <location>
        <begin position="45"/>
        <end position="169"/>
    </location>
</feature>
<dbReference type="RefSeq" id="WP_343794382.1">
    <property type="nucleotide sequence ID" value="NZ_BAAAGA010000006.1"/>
</dbReference>
<keyword evidence="7 9" id="KW-0472">Membrane</keyword>
<feature type="transmembrane region" description="Helical" evidence="9">
    <location>
        <begin position="205"/>
        <end position="236"/>
    </location>
</feature>
<feature type="transmembrane region" description="Helical" evidence="9">
    <location>
        <begin position="298"/>
        <end position="327"/>
    </location>
</feature>
<keyword evidence="6 9" id="KW-1133">Transmembrane helix</keyword>
<organism evidence="12 13">
    <name type="scientific">Brevundimonas kwangchunensis</name>
    <dbReference type="NCBI Taxonomy" id="322163"/>
    <lineage>
        <taxon>Bacteria</taxon>
        <taxon>Pseudomonadati</taxon>
        <taxon>Pseudomonadota</taxon>
        <taxon>Alphaproteobacteria</taxon>
        <taxon>Caulobacterales</taxon>
        <taxon>Caulobacteraceae</taxon>
        <taxon>Brevundimonas</taxon>
    </lineage>
</organism>
<evidence type="ECO:0000256" key="1">
    <source>
        <dbReference type="ARBA" id="ARBA00004429"/>
    </source>
</evidence>
<feature type="transmembrane region" description="Helical" evidence="9">
    <location>
        <begin position="412"/>
        <end position="433"/>
    </location>
</feature>
<evidence type="ECO:0000256" key="4">
    <source>
        <dbReference type="ARBA" id="ARBA00022519"/>
    </source>
</evidence>
<dbReference type="Pfam" id="PF04290">
    <property type="entry name" value="DctQ"/>
    <property type="match status" value="1"/>
</dbReference>
<evidence type="ECO:0000256" key="7">
    <source>
        <dbReference type="ARBA" id="ARBA00023136"/>
    </source>
</evidence>
<feature type="transmembrane region" description="Helical" evidence="9">
    <location>
        <begin position="257"/>
        <end position="286"/>
    </location>
</feature>
<accession>A0ABN1H2Y6</accession>
<feature type="domain" description="TRAP C4-dicarboxylate transport system permease DctM subunit" evidence="11">
    <location>
        <begin position="211"/>
        <end position="619"/>
    </location>
</feature>
<feature type="transmembrane region" description="Helical" evidence="9">
    <location>
        <begin position="558"/>
        <end position="579"/>
    </location>
</feature>
<dbReference type="EMBL" id="BAAAGA010000006">
    <property type="protein sequence ID" value="GAA0627562.1"/>
    <property type="molecule type" value="Genomic_DNA"/>
</dbReference>
<dbReference type="PANTHER" id="PTHR33362:SF2">
    <property type="entry name" value="TRAP TRANSPORTER LARGE PERMEASE PROTEIN"/>
    <property type="match status" value="1"/>
</dbReference>
<feature type="transmembrane region" description="Helical" evidence="9">
    <location>
        <begin position="32"/>
        <end position="56"/>
    </location>
</feature>